<dbReference type="SMART" id="SM00146">
    <property type="entry name" value="PI3Kc"/>
    <property type="match status" value="1"/>
</dbReference>
<dbReference type="CDD" id="cd05169">
    <property type="entry name" value="PIKKc_TOR"/>
    <property type="match status" value="1"/>
</dbReference>
<evidence type="ECO:0000259" key="10">
    <source>
        <dbReference type="PROSITE" id="PS51189"/>
    </source>
</evidence>
<dbReference type="RefSeq" id="XP_001318765.1">
    <property type="nucleotide sequence ID" value="XM_001318730.1"/>
</dbReference>
<dbReference type="InterPro" id="IPR018936">
    <property type="entry name" value="PI3/4_kinase_CS"/>
</dbReference>
<dbReference type="VEuPathDB" id="TrichDB:TVAG_358320"/>
<organism evidence="12 13">
    <name type="scientific">Trichomonas vaginalis (strain ATCC PRA-98 / G3)</name>
    <dbReference type="NCBI Taxonomy" id="412133"/>
    <lineage>
        <taxon>Eukaryota</taxon>
        <taxon>Metamonada</taxon>
        <taxon>Parabasalia</taxon>
        <taxon>Trichomonadida</taxon>
        <taxon>Trichomonadidae</taxon>
        <taxon>Trichomonas</taxon>
    </lineage>
</organism>
<name>A2ELE0_TRIV3</name>
<dbReference type="InterPro" id="IPR014009">
    <property type="entry name" value="PIK_FAT"/>
</dbReference>
<dbReference type="GO" id="GO:0005524">
    <property type="term" value="F:ATP binding"/>
    <property type="evidence" value="ECO:0007669"/>
    <property type="project" value="UniProtKB-KW"/>
</dbReference>
<feature type="domain" description="PI3K/PI4K catalytic" evidence="9">
    <location>
        <begin position="1828"/>
        <end position="2146"/>
    </location>
</feature>
<dbReference type="GO" id="GO:0044877">
    <property type="term" value="F:protein-containing complex binding"/>
    <property type="evidence" value="ECO:0007669"/>
    <property type="project" value="InterPro"/>
</dbReference>
<dbReference type="Proteomes" id="UP000001542">
    <property type="component" value="Unassembled WGS sequence"/>
</dbReference>
<dbReference type="FunFam" id="1.10.1070.11:FF:000064">
    <property type="entry name" value="PIKK family atypical protein kinase"/>
    <property type="match status" value="1"/>
</dbReference>
<evidence type="ECO:0000259" key="9">
    <source>
        <dbReference type="PROSITE" id="PS50290"/>
    </source>
</evidence>
<dbReference type="SUPFAM" id="SSF56112">
    <property type="entry name" value="Protein kinase-like (PK-like)"/>
    <property type="match status" value="1"/>
</dbReference>
<evidence type="ECO:0000256" key="7">
    <source>
        <dbReference type="ARBA" id="ARBA00022840"/>
    </source>
</evidence>
<dbReference type="InterPro" id="IPR026683">
    <property type="entry name" value="TOR_cat"/>
</dbReference>
<dbReference type="InterPro" id="IPR011009">
    <property type="entry name" value="Kinase-like_dom_sf"/>
</dbReference>
<evidence type="ECO:0000259" key="11">
    <source>
        <dbReference type="PROSITE" id="PS51190"/>
    </source>
</evidence>
<dbReference type="Gene3D" id="1.10.1070.11">
    <property type="entry name" value="Phosphatidylinositol 3-/4-kinase, catalytic domain"/>
    <property type="match status" value="1"/>
</dbReference>
<keyword evidence="6 12" id="KW-0418">Kinase</keyword>
<dbReference type="GO" id="GO:0004674">
    <property type="term" value="F:protein serine/threonine kinase activity"/>
    <property type="evidence" value="ECO:0000318"/>
    <property type="project" value="GO_Central"/>
</dbReference>
<keyword evidence="7" id="KW-0067">ATP-binding</keyword>
<dbReference type="InterPro" id="IPR036940">
    <property type="entry name" value="PI3/4_kinase_cat_sf"/>
</dbReference>
<dbReference type="PROSITE" id="PS51189">
    <property type="entry name" value="FAT"/>
    <property type="match status" value="1"/>
</dbReference>
<dbReference type="GO" id="GO:0016242">
    <property type="term" value="P:negative regulation of macroautophagy"/>
    <property type="evidence" value="ECO:0000318"/>
    <property type="project" value="GO_Central"/>
</dbReference>
<evidence type="ECO:0000256" key="1">
    <source>
        <dbReference type="ARBA" id="ARBA00011031"/>
    </source>
</evidence>
<dbReference type="InterPro" id="IPR016024">
    <property type="entry name" value="ARM-type_fold"/>
</dbReference>
<dbReference type="STRING" id="5722.A2ELE0"/>
<dbReference type="EC" id="2.7.11.1" evidence="2"/>
<dbReference type="PROSITE" id="PS50290">
    <property type="entry name" value="PI3_4_KINASE_3"/>
    <property type="match status" value="1"/>
</dbReference>
<dbReference type="FunFam" id="3.30.1010.10:FF:000025">
    <property type="entry name" value="PIKK family atypical protein kinase"/>
    <property type="match status" value="1"/>
</dbReference>
<dbReference type="InterPro" id="IPR009076">
    <property type="entry name" value="FRB_dom"/>
</dbReference>
<dbReference type="SMR" id="A2ELE0"/>
<keyword evidence="3" id="KW-0808">Transferase</keyword>
<dbReference type="Pfam" id="PF08771">
    <property type="entry name" value="FRB_dom"/>
    <property type="match status" value="1"/>
</dbReference>
<gene>
    <name evidence="12" type="ORF">TVAG_358320</name>
</gene>
<protein>
    <recommendedName>
        <fullName evidence="2">non-specific serine/threonine protein kinase</fullName>
        <ecNumber evidence="2">2.7.11.1</ecNumber>
    </recommendedName>
</protein>
<dbReference type="VEuPathDB" id="TrichDB:TVAGG3_0274550"/>
<evidence type="ECO:0000256" key="3">
    <source>
        <dbReference type="ARBA" id="ARBA00022679"/>
    </source>
</evidence>
<reference evidence="12" key="1">
    <citation type="submission" date="2006-10" db="EMBL/GenBank/DDBJ databases">
        <authorList>
            <person name="Amadeo P."/>
            <person name="Zhao Q."/>
            <person name="Wortman J."/>
            <person name="Fraser-Liggett C."/>
            <person name="Carlton J."/>
        </authorList>
    </citation>
    <scope>NUCLEOTIDE SEQUENCE</scope>
    <source>
        <strain evidence="12">G3</strain>
    </source>
</reference>
<dbReference type="OrthoDB" id="381190at2759"/>
<keyword evidence="13" id="KW-1185">Reference proteome</keyword>
<evidence type="ECO:0000256" key="8">
    <source>
        <dbReference type="ARBA" id="ARBA00048679"/>
    </source>
</evidence>
<dbReference type="Pfam" id="PF02260">
    <property type="entry name" value="FATC"/>
    <property type="match status" value="1"/>
</dbReference>
<evidence type="ECO:0000313" key="12">
    <source>
        <dbReference type="EMBL" id="EAY06542.1"/>
    </source>
</evidence>
<dbReference type="PANTHER" id="PTHR11139:SF9">
    <property type="entry name" value="SERINE_THREONINE-PROTEIN KINASE MTOR"/>
    <property type="match status" value="1"/>
</dbReference>
<proteinExistence type="inferred from homology"/>
<evidence type="ECO:0000256" key="4">
    <source>
        <dbReference type="ARBA" id="ARBA00022737"/>
    </source>
</evidence>
<keyword evidence="5" id="KW-0547">Nucleotide-binding</keyword>
<dbReference type="EMBL" id="DS113421">
    <property type="protein sequence ID" value="EAY06542.1"/>
    <property type="molecule type" value="Genomic_DNA"/>
</dbReference>
<dbReference type="InParanoid" id="A2ELE0"/>
<dbReference type="GO" id="GO:0005634">
    <property type="term" value="C:nucleus"/>
    <property type="evidence" value="ECO:0000318"/>
    <property type="project" value="GO_Central"/>
</dbReference>
<dbReference type="KEGG" id="tva:4764419"/>
<dbReference type="GO" id="GO:0005737">
    <property type="term" value="C:cytoplasm"/>
    <property type="evidence" value="ECO:0000318"/>
    <property type="project" value="GO_Central"/>
</dbReference>
<dbReference type="Gene3D" id="3.30.1010.10">
    <property type="entry name" value="Phosphatidylinositol 3-kinase Catalytic Subunit, Chain A, domain 4"/>
    <property type="match status" value="1"/>
</dbReference>
<dbReference type="PANTHER" id="PTHR11139">
    <property type="entry name" value="ATAXIA TELANGIECTASIA MUTATED ATM -RELATED"/>
    <property type="match status" value="1"/>
</dbReference>
<evidence type="ECO:0000313" key="13">
    <source>
        <dbReference type="Proteomes" id="UP000001542"/>
    </source>
</evidence>
<dbReference type="SMART" id="SM01345">
    <property type="entry name" value="Rapamycin_bind"/>
    <property type="match status" value="1"/>
</dbReference>
<dbReference type="PROSITE" id="PS00916">
    <property type="entry name" value="PI3_4_KINASE_2"/>
    <property type="match status" value="1"/>
</dbReference>
<feature type="domain" description="FATC" evidence="11">
    <location>
        <begin position="2131"/>
        <end position="2163"/>
    </location>
</feature>
<evidence type="ECO:0000256" key="5">
    <source>
        <dbReference type="ARBA" id="ARBA00022741"/>
    </source>
</evidence>
<evidence type="ECO:0000256" key="6">
    <source>
        <dbReference type="ARBA" id="ARBA00022777"/>
    </source>
</evidence>
<comment type="similarity">
    <text evidence="1">Belongs to the PI3/PI4-kinase family.</text>
</comment>
<dbReference type="GO" id="GO:0031929">
    <property type="term" value="P:TOR signaling"/>
    <property type="evidence" value="ECO:0000318"/>
    <property type="project" value="GO_Central"/>
</dbReference>
<dbReference type="PROSITE" id="PS51190">
    <property type="entry name" value="FATC"/>
    <property type="match status" value="1"/>
</dbReference>
<dbReference type="InterPro" id="IPR036738">
    <property type="entry name" value="FRB_sf"/>
</dbReference>
<dbReference type="GO" id="GO:0038201">
    <property type="term" value="C:TOR complex"/>
    <property type="evidence" value="ECO:0000318"/>
    <property type="project" value="GO_Central"/>
</dbReference>
<comment type="catalytic activity">
    <reaction evidence="8">
        <text>L-seryl-[protein] + ATP = O-phospho-L-seryl-[protein] + ADP + H(+)</text>
        <dbReference type="Rhea" id="RHEA:17989"/>
        <dbReference type="Rhea" id="RHEA-COMP:9863"/>
        <dbReference type="Rhea" id="RHEA-COMP:11604"/>
        <dbReference type="ChEBI" id="CHEBI:15378"/>
        <dbReference type="ChEBI" id="CHEBI:29999"/>
        <dbReference type="ChEBI" id="CHEBI:30616"/>
        <dbReference type="ChEBI" id="CHEBI:83421"/>
        <dbReference type="ChEBI" id="CHEBI:456216"/>
        <dbReference type="EC" id="2.7.11.1"/>
    </reaction>
</comment>
<accession>A2ELE0</accession>
<dbReference type="SUPFAM" id="SSF47212">
    <property type="entry name" value="FKBP12-rapamycin-binding domain of FKBP-rapamycin-associated protein (FRAP)"/>
    <property type="match status" value="1"/>
</dbReference>
<dbReference type="eggNOG" id="KOG0891">
    <property type="taxonomic scope" value="Eukaryota"/>
</dbReference>
<keyword evidence="4" id="KW-0677">Repeat</keyword>
<dbReference type="InterPro" id="IPR050517">
    <property type="entry name" value="DDR_Repair_Kinase"/>
</dbReference>
<dbReference type="Pfam" id="PF00454">
    <property type="entry name" value="PI3_PI4_kinase"/>
    <property type="match status" value="1"/>
</dbReference>
<dbReference type="InterPro" id="IPR003152">
    <property type="entry name" value="FATC_dom"/>
</dbReference>
<reference evidence="12" key="2">
    <citation type="journal article" date="2007" name="Science">
        <title>Draft genome sequence of the sexually transmitted pathogen Trichomonas vaginalis.</title>
        <authorList>
            <person name="Carlton J.M."/>
            <person name="Hirt R.P."/>
            <person name="Silva J.C."/>
            <person name="Delcher A.L."/>
            <person name="Schatz M."/>
            <person name="Zhao Q."/>
            <person name="Wortman J.R."/>
            <person name="Bidwell S.L."/>
            <person name="Alsmark U.C.M."/>
            <person name="Besteiro S."/>
            <person name="Sicheritz-Ponten T."/>
            <person name="Noel C.J."/>
            <person name="Dacks J.B."/>
            <person name="Foster P.G."/>
            <person name="Simillion C."/>
            <person name="Van de Peer Y."/>
            <person name="Miranda-Saavedra D."/>
            <person name="Barton G.J."/>
            <person name="Westrop G.D."/>
            <person name="Mueller S."/>
            <person name="Dessi D."/>
            <person name="Fiori P.L."/>
            <person name="Ren Q."/>
            <person name="Paulsen I."/>
            <person name="Zhang H."/>
            <person name="Bastida-Corcuera F.D."/>
            <person name="Simoes-Barbosa A."/>
            <person name="Brown M.T."/>
            <person name="Hayes R.D."/>
            <person name="Mukherjee M."/>
            <person name="Okumura C.Y."/>
            <person name="Schneider R."/>
            <person name="Smith A.J."/>
            <person name="Vanacova S."/>
            <person name="Villalvazo M."/>
            <person name="Haas B.J."/>
            <person name="Pertea M."/>
            <person name="Feldblyum T.V."/>
            <person name="Utterback T.R."/>
            <person name="Shu C.L."/>
            <person name="Osoegawa K."/>
            <person name="de Jong P.J."/>
            <person name="Hrdy I."/>
            <person name="Horvathova L."/>
            <person name="Zubacova Z."/>
            <person name="Dolezal P."/>
            <person name="Malik S.B."/>
            <person name="Logsdon J.M. Jr."/>
            <person name="Henze K."/>
            <person name="Gupta A."/>
            <person name="Wang C.C."/>
            <person name="Dunne R.L."/>
            <person name="Upcroft J.A."/>
            <person name="Upcroft P."/>
            <person name="White O."/>
            <person name="Salzberg S.L."/>
            <person name="Tang P."/>
            <person name="Chiu C.-H."/>
            <person name="Lee Y.-S."/>
            <person name="Embley T.M."/>
            <person name="Coombs G.H."/>
            <person name="Mottram J.C."/>
            <person name="Tachezy J."/>
            <person name="Fraser-Liggett C.M."/>
            <person name="Johnson P.J."/>
        </authorList>
    </citation>
    <scope>NUCLEOTIDE SEQUENCE [LARGE SCALE GENOMIC DNA]</scope>
    <source>
        <strain evidence="12">G3</strain>
    </source>
</reference>
<dbReference type="SUPFAM" id="SSF48371">
    <property type="entry name" value="ARM repeat"/>
    <property type="match status" value="2"/>
</dbReference>
<sequence length="2163" mass="246382">MKSIANAQIFAITHSGTFKAHSDWEKQRKTALSSIGQYLLNLNESELNNVYSEWETGIFEDNNTEDIEKSLYSLFLISLLHYYKRLFNQSKKVFDKIFKFLASKNREICKTASRVLYYLGEENPENAQYLRETLEMSKQFLSVSQRNTMSFNAFSIISEVGRFLLRDVFTITMGHQPEIFNASISKDIELGIIASKVMTIHLEALPAHSSETMASSLFLDYTTRILSHTANSTPGMILILSSIYKLYPQAVKIPVLIDRLIAICSVPKSDALIETMDFLIELANQKLFTVAQANQLLLILISQITSGNTDKSIFVRIIAFIQIFPPQNIPGPSILQLVSFLISNESRASLHDKAFKVLCVLLRKVKISVPKSYFTIFSKHSIEALSLSNLPISQFKEELLRQFGLGLNPKTSIQKQKLSLRILSTFRTKLFESMPPLFDALQHNAYSPDEKLRCMMVKILPIFECDGAMDELVRMAAIDTSKRIRLIALKNITDDAVIRNPSLIAQLLADPSFKVRRAAIPIAASVAATCSVLTIPRVLTFTSDLIASWTAYSTPKRSARLCSLLPLIARNFVQFSPPLATTLTYFCVKLLLGEIPPGSTNFDNLNDLVHREIAAPPKPPVDPYSQRVYFIENRHFIEKRDAYLFDTLSELASTLSPYLYQIMPAFVKAFKSPASDMLHLAALNALTSIAIKTKMSLNIPRMFPDVPRQLCNLLNHCSQKVAIAVLKYTGTIGISSSSITQQKASDEVVECNDMRSPRYYTHFVMKALIEMLKEPILPLFTAATTILLNETNDSLIFMKDLMKAYASSLDNDKIRPTLFNYINMITYKCGRNVEPFIDIIEPYLITYIKELECIQLCARLSLSLVSEFIPTAAKIFPLVLEHARSTSDNRLFKDTLRLLNFCIIFQRQNPEEYLEFAENVAKKGDDIRIAFIFKSLSLLVQNSMMNLYSSRLARLSFSTIQRRNLREVQQLLINLVASGDLSTRSISVAINVKNLKFPIQEIENDVNKMVNNQIPSIDAPRMELPPEKQQNSIFQDLTKPTFFNATLWLDDICKKAVASSPSIAVRCCLPLITHSQTFASELFIAAFISCWKEATEQEKLNFSLSLKMIIENASPLEQRIIDFAQAVDRAGFPLQIPDDVIARGCDNTAYRLYFLQRQYMKEHKPEVAAQLLKLNTKMGRMESARGLLRAVSSEMDFSLTGKWLMQLNEWESALEFFTCSNNLAGLIPCYGHLEMWNRITMLEKDFNKMDEESQSREALWFAWAFYHSKDKEKVNYYLSKFNMKTLNQITFAAIYYTSSHQYDKAETIIEKGFQMIADERKVFSGGDGRRASANLACAQHLVELSEVLQVKRGQMTDITEIWKNRLENFSHESDSWMLTSEIRSLILSPNDHLDSYLKMLRVLRQERQWRLADSHCERFFNEKMPPRVLVEQLKIIWDRGNRKKAVSIASLINDKIAGIKNSQDETEENLQFLSNLSVPVESFNKETQSRLLRLQATWQYRLYTSKTSGADSLKQICNLFKRANDLRPNDPKIWSGWAYTSSRALSHFPEQRAKFAEMAMTGFLKAAKLSPSESFEYMCQTFSIFFRFGAETGISDSLRNEFETLPSSTVNMIVPQIAVHIADVDETIRAVVQKIMIRFGDQHFQAVVYPLNVLSLIQDKDKAAIARDVLENLGMKQSHMYNEIKLFIDGMHRAAVSWNELWLTGLDNASRANGIGDIEQSYQVIQGLFDMLEKPQCQMDHQFIKTMGPQISRAKTMFERAKTNDENSIKMMWAGFKEIYQSLNDKMKHTEQIDLNNVCEELANKNDFEIAVPGLYSVEGQSQTLRQIDNILGVMSTQQHPRTAWMSDAQGNRWKFLLKGNEDLRLDQRIIQFFMLINSMLRSSRATSDLGVSIVEYSIVPFAPNAGFISWVTGADTFQQLVSEYRQNRGSGRNAENEVTNTLVGPLFNSLNALQRYEIFNHVAEATNANEIREMLWLRSPGASSWIQRSNCFTVSTALMSMAGYVIGLGDRHPSNIMVQRHTGRVIHIDFGFSFEDAMNRTLFPERVQFRLTRMIVNALDGGSVSGLFRKTCEDVMWVLKNGMSSVMSQLEVFVHEPIFYGKEAKPSDAKLRGILERVASKLSGIDQDGEEKDVKAQVDSLIKVAADPKEYCRHYIGWCPFW</sequence>
<dbReference type="InterPro" id="IPR000403">
    <property type="entry name" value="PI3/4_kinase_cat_dom"/>
</dbReference>
<dbReference type="InterPro" id="IPR003151">
    <property type="entry name" value="PIK-rel_kinase_FAT"/>
</dbReference>
<feature type="domain" description="FAT" evidence="10">
    <location>
        <begin position="1137"/>
        <end position="1657"/>
    </location>
</feature>
<dbReference type="SMART" id="SM01343">
    <property type="entry name" value="FATC"/>
    <property type="match status" value="1"/>
</dbReference>
<evidence type="ECO:0000256" key="2">
    <source>
        <dbReference type="ARBA" id="ARBA00012513"/>
    </source>
</evidence>
<dbReference type="Pfam" id="PF02259">
    <property type="entry name" value="FAT"/>
    <property type="match status" value="1"/>
</dbReference>